<organism evidence="2 3">
    <name type="scientific">Candidatus Magasanikbacteria bacterium GW2011_GWA2_37_8</name>
    <dbReference type="NCBI Taxonomy" id="1619036"/>
    <lineage>
        <taxon>Bacteria</taxon>
        <taxon>Candidatus Magasanikiibacteriota</taxon>
    </lineage>
</organism>
<protein>
    <submittedName>
        <fullName evidence="2">Uncharacterized protein</fullName>
    </submittedName>
</protein>
<name>A0A0G0HDL0_9BACT</name>
<dbReference type="Proteomes" id="UP000034333">
    <property type="component" value="Unassembled WGS sequence"/>
</dbReference>
<accession>A0A0G0HDL0</accession>
<reference evidence="2 3" key="1">
    <citation type="journal article" date="2015" name="Nature">
        <title>rRNA introns, odd ribosomes, and small enigmatic genomes across a large radiation of phyla.</title>
        <authorList>
            <person name="Brown C.T."/>
            <person name="Hug L.A."/>
            <person name="Thomas B.C."/>
            <person name="Sharon I."/>
            <person name="Castelle C.J."/>
            <person name="Singh A."/>
            <person name="Wilkins M.J."/>
            <person name="Williams K.H."/>
            <person name="Banfield J.F."/>
        </authorList>
    </citation>
    <scope>NUCLEOTIDE SEQUENCE [LARGE SCALE GENOMIC DNA]</scope>
</reference>
<evidence type="ECO:0000256" key="1">
    <source>
        <dbReference type="SAM" id="Phobius"/>
    </source>
</evidence>
<feature type="transmembrane region" description="Helical" evidence="1">
    <location>
        <begin position="85"/>
        <end position="113"/>
    </location>
</feature>
<proteinExistence type="predicted"/>
<evidence type="ECO:0000313" key="3">
    <source>
        <dbReference type="Proteomes" id="UP000034333"/>
    </source>
</evidence>
<keyword evidence="1" id="KW-0472">Membrane</keyword>
<dbReference type="STRING" id="1619036.US58_C0022G0031"/>
<gene>
    <name evidence="2" type="ORF">US58_C0022G0031</name>
</gene>
<keyword evidence="1" id="KW-0812">Transmembrane</keyword>
<comment type="caution">
    <text evidence="2">The sequence shown here is derived from an EMBL/GenBank/DDBJ whole genome shotgun (WGS) entry which is preliminary data.</text>
</comment>
<dbReference type="EMBL" id="LBTN01000022">
    <property type="protein sequence ID" value="KKQ40282.1"/>
    <property type="molecule type" value="Genomic_DNA"/>
</dbReference>
<dbReference type="AlphaFoldDB" id="A0A0G0HDL0"/>
<keyword evidence="1" id="KW-1133">Transmembrane helix</keyword>
<sequence length="118" mass="14121">MWVLVFQRIFIDAFLDMIYFPVWWYTGGVKHAIIWCFNLFKSGNEILAPSLWLQNIFVPMFGQWDWQGRIISFFMRLAQVIGRTFALVVWFIVCLALFFVWLLLPVLVIYSLYLSIIK</sequence>
<evidence type="ECO:0000313" key="2">
    <source>
        <dbReference type="EMBL" id="KKQ40282.1"/>
    </source>
</evidence>